<reference evidence="2" key="1">
    <citation type="submission" date="2022-11" db="UniProtKB">
        <authorList>
            <consortium name="WormBaseParasite"/>
        </authorList>
    </citation>
    <scope>IDENTIFICATION</scope>
</reference>
<organism evidence="1 2">
    <name type="scientific">Panagrolaimus sp. JU765</name>
    <dbReference type="NCBI Taxonomy" id="591449"/>
    <lineage>
        <taxon>Eukaryota</taxon>
        <taxon>Metazoa</taxon>
        <taxon>Ecdysozoa</taxon>
        <taxon>Nematoda</taxon>
        <taxon>Chromadorea</taxon>
        <taxon>Rhabditida</taxon>
        <taxon>Tylenchina</taxon>
        <taxon>Panagrolaimomorpha</taxon>
        <taxon>Panagrolaimoidea</taxon>
        <taxon>Panagrolaimidae</taxon>
        <taxon>Panagrolaimus</taxon>
    </lineage>
</organism>
<name>A0AC34Q5V7_9BILA</name>
<accession>A0AC34Q5V7</accession>
<proteinExistence type="predicted"/>
<dbReference type="Proteomes" id="UP000887576">
    <property type="component" value="Unplaced"/>
</dbReference>
<protein>
    <submittedName>
        <fullName evidence="2">Tyrosine aminotransferase</fullName>
    </submittedName>
</protein>
<evidence type="ECO:0000313" key="1">
    <source>
        <dbReference type="Proteomes" id="UP000887576"/>
    </source>
</evidence>
<evidence type="ECO:0000313" key="2">
    <source>
        <dbReference type="WBParaSite" id="JU765_v2.g13116.t1"/>
    </source>
</evidence>
<dbReference type="WBParaSite" id="JU765_v2.g13116.t1">
    <property type="protein sequence ID" value="JU765_v2.g13116.t1"/>
    <property type="gene ID" value="JU765_v2.g13116"/>
</dbReference>
<sequence>MVVAASHINYLPRKYSPPSDRMTKSHRRALAVLKPNNNHRVPIEVTKPIARRPSESWTKMRASKHARNTVNPIRRIADKMSVPPNPDKYPIKLNLGDPTLMGNLPPSEASVAAIIETVLSHKSDGYGVSVGTLAARQAVADAFSLPGAPIDPDNVILASGCSHAIQMALEALADPGDNILVPYPGFPLYTTLCTPHGIETRGYGLRMNEDGLIDLVDLERKIDSRTRAIIINNPSNPTGIVFPKHHLEAILKIAEKHRVVIVADEIYGNLTYDEEHEFIPIASLSPKVPIITCDGIGKRFLVPGWRLGWAIVHNRYGVLSEVREGMIALSQKIVGPCSLIQGALPKILRDTPKSYFDNITSVLRENADICMNAFSQIPCMKALRPQGAMYLMVKIDEEQLGEETELVQELIRNESVYCLPGSAFNCPGWIRLVLTLPQDITREACERISRYCITKLAKGKQ</sequence>